<dbReference type="EMBL" id="BFEA01000334">
    <property type="protein sequence ID" value="GBG80020.1"/>
    <property type="molecule type" value="Genomic_DNA"/>
</dbReference>
<keyword evidence="4" id="KW-1185">Reference proteome</keyword>
<evidence type="ECO:0000313" key="3">
    <source>
        <dbReference type="EMBL" id="GBG80020.1"/>
    </source>
</evidence>
<dbReference type="Gramene" id="GBG80020">
    <property type="protein sequence ID" value="GBG80020"/>
    <property type="gene ID" value="CBR_g30281"/>
</dbReference>
<accession>A0A388LCI6</accession>
<protein>
    <submittedName>
        <fullName evidence="3">Uncharacterized protein</fullName>
    </submittedName>
</protein>
<feature type="region of interest" description="Disordered" evidence="2">
    <location>
        <begin position="27"/>
        <end position="61"/>
    </location>
</feature>
<gene>
    <name evidence="3" type="ORF">CBR_g30281</name>
</gene>
<organism evidence="3 4">
    <name type="scientific">Chara braunii</name>
    <name type="common">Braun's stonewort</name>
    <dbReference type="NCBI Taxonomy" id="69332"/>
    <lineage>
        <taxon>Eukaryota</taxon>
        <taxon>Viridiplantae</taxon>
        <taxon>Streptophyta</taxon>
        <taxon>Charophyceae</taxon>
        <taxon>Charales</taxon>
        <taxon>Characeae</taxon>
        <taxon>Chara</taxon>
    </lineage>
</organism>
<sequence length="381" mass="43631">MGWSRTKQRLDVLEHTVVEMKIRYDSEVEREKNLREEEEKTKKEKEEEERRALEKKDREDFRKQLTDSMNSRLDGVVDLLRGKGNSNEVEALCKDIEKLEKKQVAEASTSFVLGRNFDNDGVLAQVLAEQERMKVQLEDALTAKRRLVDLEKETKEVIQARDEARVDVEKWQEEALRPGKRGCISLTTPTTKTLSRPFRPSPRKSSAVSIDLRKIFDMHHLEVETIQDMRTREFNARREGKQELERARTRIAQLEKERLNLDKANHTTHTPRSNLHGRMEEAVAVKGKEKVGADVTVSLEQEKRANFIKDARKDLRGLTKDALTAIYQKEGLKYVGIKQSVEDIIVHRVSMVFPSKDDVVEVSEDLAGGDGKGVGGDSVVS</sequence>
<feature type="coiled-coil region" evidence="1">
    <location>
        <begin position="237"/>
        <end position="264"/>
    </location>
</feature>
<feature type="coiled-coil region" evidence="1">
    <location>
        <begin position="127"/>
        <end position="167"/>
    </location>
</feature>
<feature type="compositionally biased region" description="Polar residues" evidence="2">
    <location>
        <begin position="185"/>
        <end position="194"/>
    </location>
</feature>
<dbReference type="AlphaFoldDB" id="A0A388LCI6"/>
<reference evidence="3 4" key="1">
    <citation type="journal article" date="2018" name="Cell">
        <title>The Chara Genome: Secondary Complexity and Implications for Plant Terrestrialization.</title>
        <authorList>
            <person name="Nishiyama T."/>
            <person name="Sakayama H."/>
            <person name="Vries J.D."/>
            <person name="Buschmann H."/>
            <person name="Saint-Marcoux D."/>
            <person name="Ullrich K.K."/>
            <person name="Haas F.B."/>
            <person name="Vanderstraeten L."/>
            <person name="Becker D."/>
            <person name="Lang D."/>
            <person name="Vosolsobe S."/>
            <person name="Rombauts S."/>
            <person name="Wilhelmsson P.K.I."/>
            <person name="Janitza P."/>
            <person name="Kern R."/>
            <person name="Heyl A."/>
            <person name="Rumpler F."/>
            <person name="Villalobos L.I.A.C."/>
            <person name="Clay J.M."/>
            <person name="Skokan R."/>
            <person name="Toyoda A."/>
            <person name="Suzuki Y."/>
            <person name="Kagoshima H."/>
            <person name="Schijlen E."/>
            <person name="Tajeshwar N."/>
            <person name="Catarino B."/>
            <person name="Hetherington A.J."/>
            <person name="Saltykova A."/>
            <person name="Bonnot C."/>
            <person name="Breuninger H."/>
            <person name="Symeonidi A."/>
            <person name="Radhakrishnan G.V."/>
            <person name="Van Nieuwerburgh F."/>
            <person name="Deforce D."/>
            <person name="Chang C."/>
            <person name="Karol K.G."/>
            <person name="Hedrich R."/>
            <person name="Ulvskov P."/>
            <person name="Glockner G."/>
            <person name="Delwiche C.F."/>
            <person name="Petrasek J."/>
            <person name="Van de Peer Y."/>
            <person name="Friml J."/>
            <person name="Beilby M."/>
            <person name="Dolan L."/>
            <person name="Kohara Y."/>
            <person name="Sugano S."/>
            <person name="Fujiyama A."/>
            <person name="Delaux P.-M."/>
            <person name="Quint M."/>
            <person name="TheiBen G."/>
            <person name="Hagemann M."/>
            <person name="Harholt J."/>
            <person name="Dunand C."/>
            <person name="Zachgo S."/>
            <person name="Langdale J."/>
            <person name="Maumus F."/>
            <person name="Straeten D.V.D."/>
            <person name="Gould S.B."/>
            <person name="Rensing S.A."/>
        </authorList>
    </citation>
    <scope>NUCLEOTIDE SEQUENCE [LARGE SCALE GENOMIC DNA]</scope>
    <source>
        <strain evidence="3 4">S276</strain>
    </source>
</reference>
<keyword evidence="1" id="KW-0175">Coiled coil</keyword>
<dbReference type="Proteomes" id="UP000265515">
    <property type="component" value="Unassembled WGS sequence"/>
</dbReference>
<evidence type="ECO:0000313" key="4">
    <source>
        <dbReference type="Proteomes" id="UP000265515"/>
    </source>
</evidence>
<name>A0A388LCI6_CHABU</name>
<feature type="region of interest" description="Disordered" evidence="2">
    <location>
        <begin position="181"/>
        <end position="203"/>
    </location>
</feature>
<evidence type="ECO:0000256" key="1">
    <source>
        <dbReference type="SAM" id="Coils"/>
    </source>
</evidence>
<evidence type="ECO:0000256" key="2">
    <source>
        <dbReference type="SAM" id="MobiDB-lite"/>
    </source>
</evidence>
<comment type="caution">
    <text evidence="3">The sequence shown here is derived from an EMBL/GenBank/DDBJ whole genome shotgun (WGS) entry which is preliminary data.</text>
</comment>
<proteinExistence type="predicted"/>